<feature type="compositionally biased region" description="Low complexity" evidence="3">
    <location>
        <begin position="140"/>
        <end position="161"/>
    </location>
</feature>
<dbReference type="Pfam" id="PF12014">
    <property type="entry name" value="Cyclin_D1_bind"/>
    <property type="match status" value="1"/>
</dbReference>
<evidence type="ECO:0000256" key="1">
    <source>
        <dbReference type="ARBA" id="ARBA00004906"/>
    </source>
</evidence>
<dbReference type="EMBL" id="PKSG01000676">
    <property type="protein sequence ID" value="POR33577.1"/>
    <property type="molecule type" value="Genomic_DNA"/>
</dbReference>
<feature type="compositionally biased region" description="Basic and acidic residues" evidence="3">
    <location>
        <begin position="407"/>
        <end position="418"/>
    </location>
</feature>
<sequence>MAGFAAATGKRPAGPAAEPCGSDSGRASSPSPSAASSPSLASRPPPPQGQAASSSSPSPPPQASQEQIQDQLPIVPTLATTSSTNYGRVNAENETNLSLLEGLPDHRARHHRIGTMSGDSLVGAARRPLDTIKVGRNANQSVAGSSASHQQHQPQQAKASHMGCPSQSDSPLVALPSELVDSILSRLSAYDLAAVSATCRSLRKHAISDFHWHRCVQRNVPGQAVAGPGPCSSYRGLYAAHDRLWFLPKYKIWFCDQDLMGKLVVVRYDQRRGCIEGYQLLAVSNRTTFEHWPADHQVIIHGFEPQVKLHLDKPVLQFRVQDRQEDGGFSSRPGANRCADEMPMVLEDRMGGMFSNFLLTRPLGAEAAEARLAADYPYGNIWPPPTIPARHHVSGSRSGQAVVDLSPDDRPRSSREVSDQTFRIRQWMEMAGTPAPPGLMGQAGGFAGMVQVLTGLSNTASDAAGAAAAYPGGATGIHIGEEVITYSTLDPVLYTPTPTKPWRGIWVGDYSGHGCEFLLINQPDDPPATDAELDLVRGERETDEAWEQRRLDGRMYRGRLEAIKLTGDPNVPRGEYTFVADDLGPAGYVGVATDAPFVGARVVQSKGHVAATGFVRDKYIESQLLLISPNRLAQYWVGFGHISFFERVHIDDFVVA</sequence>
<reference evidence="5 6" key="1">
    <citation type="submission" date="2018-01" db="EMBL/GenBank/DDBJ databases">
        <title>Harnessing the power of phylogenomics to disentangle the directionality and signatures of interkingdom host jumping in the parasitic fungal genus Tolypocladium.</title>
        <authorList>
            <person name="Quandt C.A."/>
            <person name="Patterson W."/>
            <person name="Spatafora J.W."/>
        </authorList>
    </citation>
    <scope>NUCLEOTIDE SEQUENCE [LARGE SCALE GENOMIC DNA]</scope>
    <source>
        <strain evidence="5 6">NRBC 100945</strain>
    </source>
</reference>
<keyword evidence="2" id="KW-0833">Ubl conjugation pathway</keyword>
<dbReference type="Gene3D" id="1.20.1280.50">
    <property type="match status" value="1"/>
</dbReference>
<proteinExistence type="predicted"/>
<feature type="domain" description="F-box" evidence="4">
    <location>
        <begin position="169"/>
        <end position="215"/>
    </location>
</feature>
<dbReference type="Proteomes" id="UP000237481">
    <property type="component" value="Unassembled WGS sequence"/>
</dbReference>
<dbReference type="PANTHER" id="PTHR10706">
    <property type="entry name" value="F-BOX FAMILY PROTEIN"/>
    <property type="match status" value="1"/>
</dbReference>
<name>A0A2S4KTR5_9HYPO</name>
<dbReference type="PANTHER" id="PTHR10706:SF130">
    <property type="entry name" value="F-BOX ONLY PROTEIN 31"/>
    <property type="match status" value="1"/>
</dbReference>
<dbReference type="AlphaFoldDB" id="A0A2S4KTR5"/>
<evidence type="ECO:0000259" key="4">
    <source>
        <dbReference type="PROSITE" id="PS50181"/>
    </source>
</evidence>
<feature type="region of interest" description="Disordered" evidence="3">
    <location>
        <begin position="1"/>
        <end position="68"/>
    </location>
</feature>
<evidence type="ECO:0000313" key="6">
    <source>
        <dbReference type="Proteomes" id="UP000237481"/>
    </source>
</evidence>
<dbReference type="InterPro" id="IPR045048">
    <property type="entry name" value="FBXO31/39"/>
</dbReference>
<evidence type="ECO:0000313" key="5">
    <source>
        <dbReference type="EMBL" id="POR33577.1"/>
    </source>
</evidence>
<dbReference type="PROSITE" id="PS50181">
    <property type="entry name" value="FBOX"/>
    <property type="match status" value="1"/>
</dbReference>
<dbReference type="SUPFAM" id="SSF81383">
    <property type="entry name" value="F-box domain"/>
    <property type="match status" value="1"/>
</dbReference>
<accession>A0A2S4KTR5</accession>
<feature type="region of interest" description="Disordered" evidence="3">
    <location>
        <begin position="139"/>
        <end position="170"/>
    </location>
</feature>
<evidence type="ECO:0000256" key="2">
    <source>
        <dbReference type="ARBA" id="ARBA00022786"/>
    </source>
</evidence>
<dbReference type="InterPro" id="IPR001810">
    <property type="entry name" value="F-box_dom"/>
</dbReference>
<dbReference type="OrthoDB" id="722566at2759"/>
<dbReference type="GO" id="GO:0016567">
    <property type="term" value="P:protein ubiquitination"/>
    <property type="evidence" value="ECO:0007669"/>
    <property type="project" value="UniProtKB-UniPathway"/>
</dbReference>
<keyword evidence="6" id="KW-1185">Reference proteome</keyword>
<comment type="caution">
    <text evidence="5">The sequence shown here is derived from an EMBL/GenBank/DDBJ whole genome shotgun (WGS) entry which is preliminary data.</text>
</comment>
<dbReference type="Pfam" id="PF12937">
    <property type="entry name" value="F-box-like"/>
    <property type="match status" value="1"/>
</dbReference>
<dbReference type="UniPathway" id="UPA00143"/>
<evidence type="ECO:0000256" key="3">
    <source>
        <dbReference type="SAM" id="MobiDB-lite"/>
    </source>
</evidence>
<dbReference type="STRING" id="94208.A0A2S4KTR5"/>
<feature type="compositionally biased region" description="Low complexity" evidence="3">
    <location>
        <begin position="22"/>
        <end position="42"/>
    </location>
</feature>
<gene>
    <name evidence="5" type="ORF">TPAR_06226</name>
</gene>
<dbReference type="SMART" id="SM00256">
    <property type="entry name" value="FBOX"/>
    <property type="match status" value="1"/>
</dbReference>
<comment type="pathway">
    <text evidence="1">Protein modification; protein ubiquitination.</text>
</comment>
<protein>
    <recommendedName>
        <fullName evidence="4">F-box domain-containing protein</fullName>
    </recommendedName>
</protein>
<feature type="region of interest" description="Disordered" evidence="3">
    <location>
        <begin position="389"/>
        <end position="419"/>
    </location>
</feature>
<organism evidence="5 6">
    <name type="scientific">Tolypocladium paradoxum</name>
    <dbReference type="NCBI Taxonomy" id="94208"/>
    <lineage>
        <taxon>Eukaryota</taxon>
        <taxon>Fungi</taxon>
        <taxon>Dikarya</taxon>
        <taxon>Ascomycota</taxon>
        <taxon>Pezizomycotina</taxon>
        <taxon>Sordariomycetes</taxon>
        <taxon>Hypocreomycetidae</taxon>
        <taxon>Hypocreales</taxon>
        <taxon>Ophiocordycipitaceae</taxon>
        <taxon>Tolypocladium</taxon>
    </lineage>
</organism>
<dbReference type="InterPro" id="IPR036047">
    <property type="entry name" value="F-box-like_dom_sf"/>
</dbReference>